<comment type="caution">
    <text evidence="1">The sequence shown here is derived from an EMBL/GenBank/DDBJ whole genome shotgun (WGS) entry which is preliminary data.</text>
</comment>
<protein>
    <submittedName>
        <fullName evidence="1">Uncharacterized protein</fullName>
    </submittedName>
</protein>
<proteinExistence type="predicted"/>
<evidence type="ECO:0000313" key="2">
    <source>
        <dbReference type="Proteomes" id="UP000708208"/>
    </source>
</evidence>
<feature type="non-terminal residue" evidence="1">
    <location>
        <position position="1"/>
    </location>
</feature>
<accession>A0A8J2PR76</accession>
<feature type="non-terminal residue" evidence="1">
    <location>
        <position position="167"/>
    </location>
</feature>
<gene>
    <name evidence="1" type="ORF">AFUS01_LOCUS40230</name>
</gene>
<reference evidence="1" key="1">
    <citation type="submission" date="2021-06" db="EMBL/GenBank/DDBJ databases">
        <authorList>
            <person name="Hodson N. C."/>
            <person name="Mongue J. A."/>
            <person name="Jaron S. K."/>
        </authorList>
    </citation>
    <scope>NUCLEOTIDE SEQUENCE</scope>
</reference>
<evidence type="ECO:0000313" key="1">
    <source>
        <dbReference type="EMBL" id="CAG7830429.1"/>
    </source>
</evidence>
<dbReference type="AlphaFoldDB" id="A0A8J2PR76"/>
<name>A0A8J2PR76_9HEXA</name>
<sequence length="167" mass="18925">RGLPADKKWRHHALRKRIIKEARALEAIDNAHLDETQLKEKAKPLVVNEGTDDPTCVVPITVGDKIVAIQLDSGALPNVISRNVLKQLKLKVPHAVREIAMDRIVQLRMANNAIERASQILAEITFNFGPKEFVVPFYIMDTIGNTFILGRVAMEHLDLHLHFRQRC</sequence>
<organism evidence="1 2">
    <name type="scientific">Allacma fusca</name>
    <dbReference type="NCBI Taxonomy" id="39272"/>
    <lineage>
        <taxon>Eukaryota</taxon>
        <taxon>Metazoa</taxon>
        <taxon>Ecdysozoa</taxon>
        <taxon>Arthropoda</taxon>
        <taxon>Hexapoda</taxon>
        <taxon>Collembola</taxon>
        <taxon>Symphypleona</taxon>
        <taxon>Sminthuridae</taxon>
        <taxon>Allacma</taxon>
    </lineage>
</organism>
<dbReference type="Proteomes" id="UP000708208">
    <property type="component" value="Unassembled WGS sequence"/>
</dbReference>
<dbReference type="EMBL" id="CAJVCH010555805">
    <property type="protein sequence ID" value="CAG7830429.1"/>
    <property type="molecule type" value="Genomic_DNA"/>
</dbReference>
<dbReference type="CDD" id="cd00303">
    <property type="entry name" value="retropepsin_like"/>
    <property type="match status" value="1"/>
</dbReference>
<keyword evidence="2" id="KW-1185">Reference proteome</keyword>